<dbReference type="RefSeq" id="WP_005911278.1">
    <property type="nucleotide sequence ID" value="NZ_CAVLHM010000052.1"/>
</dbReference>
<dbReference type="GeneID" id="66912746"/>
<dbReference type="EMBL" id="CCXZ01000182">
    <property type="protein sequence ID" value="CEG18482.1"/>
    <property type="molecule type" value="Genomic_DNA"/>
</dbReference>
<dbReference type="AlphaFoldDB" id="A0A0U5FJ17"/>
<dbReference type="KEGG" id="xcu:J159_03871"/>
<gene>
    <name evidence="2" type="ORF">GUH15_28870</name>
    <name evidence="1" type="ORF">XAC3562_840136</name>
</gene>
<dbReference type="PATRIC" id="fig|434928.28.peg.4036"/>
<sequence>MSNPRKIVLHSLHGERPGLAALVADWIADGVHYVGVVGIDADRIENLIDDLCVGDGSASYFMLTAAHGPDESLEEAVFLAECLSDEFAGPVRVIEF</sequence>
<dbReference type="EMBL" id="JAABFR010002498">
    <property type="protein sequence ID" value="MBD4339988.1"/>
    <property type="molecule type" value="Genomic_DNA"/>
</dbReference>
<comment type="caution">
    <text evidence="1">The sequence shown here is derived from an EMBL/GenBank/DDBJ whole genome shotgun (WGS) entry which is preliminary data.</text>
</comment>
<reference evidence="1 3" key="1">
    <citation type="submission" date="2014-09" db="EMBL/GenBank/DDBJ databases">
        <authorList>
            <person name="Regsiter A."/>
        </authorList>
    </citation>
    <scope>NUCLEOTIDE SEQUENCE [LARGE SCALE GENOMIC DNA]</scope>
</reference>
<dbReference type="Proteomes" id="UP000653002">
    <property type="component" value="Unassembled WGS sequence"/>
</dbReference>
<evidence type="ECO:0000313" key="3">
    <source>
        <dbReference type="Proteomes" id="UP000052230"/>
    </source>
</evidence>
<evidence type="ECO:0000313" key="2">
    <source>
        <dbReference type="EMBL" id="MBD4339988.1"/>
    </source>
</evidence>
<protein>
    <submittedName>
        <fullName evidence="1">Uncharacterized protein</fullName>
    </submittedName>
</protein>
<dbReference type="KEGG" id="xcw:J162_03876"/>
<dbReference type="KEGG" id="xcm:J164_03872"/>
<name>A0A0U5FJ17_XANCI</name>
<evidence type="ECO:0000313" key="1">
    <source>
        <dbReference type="EMBL" id="CEG18482.1"/>
    </source>
</evidence>
<dbReference type="KEGG" id="xcf:J172_03889"/>
<reference evidence="2" key="2">
    <citation type="submission" date="2020-01" db="EMBL/GenBank/DDBJ databases">
        <authorList>
            <person name="Richard D."/>
        </authorList>
    </citation>
    <scope>NUCLEOTIDE SEQUENCE</scope>
    <source>
        <strain evidence="2">JP541</strain>
    </source>
</reference>
<accession>A0A0U5FJ17</accession>
<dbReference type="KEGG" id="xcr:J163_03871"/>
<proteinExistence type="predicted"/>
<dbReference type="Proteomes" id="UP000052230">
    <property type="component" value="Unassembled WGS sequence"/>
</dbReference>
<keyword evidence="3" id="KW-1185">Reference proteome</keyword>
<organism evidence="1 3">
    <name type="scientific">Xanthomonas citri pv. citri</name>
    <dbReference type="NCBI Taxonomy" id="611301"/>
    <lineage>
        <taxon>Bacteria</taxon>
        <taxon>Pseudomonadati</taxon>
        <taxon>Pseudomonadota</taxon>
        <taxon>Gammaproteobacteria</taxon>
        <taxon>Lysobacterales</taxon>
        <taxon>Lysobacteraceae</taxon>
        <taxon>Xanthomonas</taxon>
    </lineage>
</organism>
<dbReference type="KEGG" id="xcn:J169_03896"/>